<dbReference type="Pfam" id="PF00126">
    <property type="entry name" value="HTH_1"/>
    <property type="match status" value="1"/>
</dbReference>
<dbReference type="PANTHER" id="PTHR30537">
    <property type="entry name" value="HTH-TYPE TRANSCRIPTIONAL REGULATOR"/>
    <property type="match status" value="1"/>
</dbReference>
<dbReference type="HOGENOM" id="CLU_039613_16_2_5"/>
<dbReference type="InterPro" id="IPR036388">
    <property type="entry name" value="WH-like_DNA-bd_sf"/>
</dbReference>
<evidence type="ECO:0000256" key="4">
    <source>
        <dbReference type="ARBA" id="ARBA00023163"/>
    </source>
</evidence>
<comment type="similarity">
    <text evidence="1">Belongs to the LysR transcriptional regulatory family.</text>
</comment>
<dbReference type="AlphaFoldDB" id="Q2K4X2"/>
<dbReference type="InterPro" id="IPR005119">
    <property type="entry name" value="LysR_subst-bd"/>
</dbReference>
<dbReference type="Proteomes" id="UP000001936">
    <property type="component" value="Chromosome"/>
</dbReference>
<keyword evidence="3" id="KW-0238">DNA-binding</keyword>
<dbReference type="GO" id="GO:0003700">
    <property type="term" value="F:DNA-binding transcription factor activity"/>
    <property type="evidence" value="ECO:0007669"/>
    <property type="project" value="InterPro"/>
</dbReference>
<feature type="domain" description="HTH lysR-type" evidence="8">
    <location>
        <begin position="50"/>
        <end position="107"/>
    </location>
</feature>
<protein>
    <recommendedName>
        <fullName evidence="6">HTH-type transcriptional regulator TtuA</fullName>
    </recommendedName>
    <alternativeName>
        <fullName evidence="7">Tartrate utilization transcriptional regulator</fullName>
    </alternativeName>
</protein>
<keyword evidence="4" id="KW-0804">Transcription</keyword>
<evidence type="ECO:0000259" key="8">
    <source>
        <dbReference type="PROSITE" id="PS50931"/>
    </source>
</evidence>
<evidence type="ECO:0000256" key="3">
    <source>
        <dbReference type="ARBA" id="ARBA00023125"/>
    </source>
</evidence>
<dbReference type="FunFam" id="1.10.10.10:FF:000001">
    <property type="entry name" value="LysR family transcriptional regulator"/>
    <property type="match status" value="1"/>
</dbReference>
<dbReference type="InterPro" id="IPR036390">
    <property type="entry name" value="WH_DNA-bd_sf"/>
</dbReference>
<dbReference type="PROSITE" id="PS50931">
    <property type="entry name" value="HTH_LYSR"/>
    <property type="match status" value="1"/>
</dbReference>
<keyword evidence="10" id="KW-1185">Reference proteome</keyword>
<dbReference type="GO" id="GO:0006351">
    <property type="term" value="P:DNA-templated transcription"/>
    <property type="evidence" value="ECO:0007669"/>
    <property type="project" value="TreeGrafter"/>
</dbReference>
<name>Q2K4X2_RHIEC</name>
<sequence length="351" mass="39909">MEQTGTFRRLHFVQKRYCYSAQGIRSDIAITLFRFSNNSATQTADLKPMDQLSAMRVFIRVVETGNFTRAADMLAMPKATVTNLIQGLEAHLRTKLLNRTTRRVMVTTDGALYYERAAQLISELEELDGSLSNSQSLPSGRLRIEMSGAFADAIVVPALCDFYQRYPDIRLDLGVSDRTVDYLVENVDCALRAGTPTDQSLIARRVSEMDLITCASPSYIQKFGMPERPEDLEATHYSVNYFRAQNNRTLPFEFRRGNEMVETTPRCIASVNDSRTYLTAALTGLGVAQVPTFMAREPMRRGELVRVLPDWRRDPVPLYVVYPPNRHLSNKVRVFVDWLVKLLVEAKLNDF</sequence>
<dbReference type="Gene3D" id="3.40.190.10">
    <property type="entry name" value="Periplasmic binding protein-like II"/>
    <property type="match status" value="2"/>
</dbReference>
<dbReference type="KEGG" id="ret:RHE_CH03351"/>
<dbReference type="eggNOG" id="COG0583">
    <property type="taxonomic scope" value="Bacteria"/>
</dbReference>
<dbReference type="InterPro" id="IPR000847">
    <property type="entry name" value="LysR_HTH_N"/>
</dbReference>
<dbReference type="FunFam" id="3.40.190.290:FF:000001">
    <property type="entry name" value="Transcriptional regulator, LysR family"/>
    <property type="match status" value="1"/>
</dbReference>
<dbReference type="Pfam" id="PF03466">
    <property type="entry name" value="LysR_substrate"/>
    <property type="match status" value="1"/>
</dbReference>
<evidence type="ECO:0000256" key="7">
    <source>
        <dbReference type="ARBA" id="ARBA00083243"/>
    </source>
</evidence>
<evidence type="ECO:0000256" key="5">
    <source>
        <dbReference type="ARBA" id="ARBA00054626"/>
    </source>
</evidence>
<organism evidence="9 10">
    <name type="scientific">Rhizobium etli (strain ATCC 51251 / DSM 11541 / JCM 21823 / NBRC 15573 / CFN 42)</name>
    <dbReference type="NCBI Taxonomy" id="347834"/>
    <lineage>
        <taxon>Bacteria</taxon>
        <taxon>Pseudomonadati</taxon>
        <taxon>Pseudomonadota</taxon>
        <taxon>Alphaproteobacteria</taxon>
        <taxon>Hyphomicrobiales</taxon>
        <taxon>Rhizobiaceae</taxon>
        <taxon>Rhizobium/Agrobacterium group</taxon>
        <taxon>Rhizobium</taxon>
    </lineage>
</organism>
<evidence type="ECO:0000313" key="10">
    <source>
        <dbReference type="Proteomes" id="UP000001936"/>
    </source>
</evidence>
<dbReference type="SUPFAM" id="SSF53850">
    <property type="entry name" value="Periplasmic binding protein-like II"/>
    <property type="match status" value="1"/>
</dbReference>
<dbReference type="GO" id="GO:0043565">
    <property type="term" value="F:sequence-specific DNA binding"/>
    <property type="evidence" value="ECO:0007669"/>
    <property type="project" value="TreeGrafter"/>
</dbReference>
<gene>
    <name evidence="9" type="ordered locus">RHE_CH03351</name>
</gene>
<keyword evidence="2" id="KW-0805">Transcription regulation</keyword>
<evidence type="ECO:0000256" key="6">
    <source>
        <dbReference type="ARBA" id="ARBA00067332"/>
    </source>
</evidence>
<evidence type="ECO:0000313" key="9">
    <source>
        <dbReference type="EMBL" id="ABC92114.1"/>
    </source>
</evidence>
<dbReference type="CDD" id="cd08472">
    <property type="entry name" value="PBP2_CrgA_like_3"/>
    <property type="match status" value="1"/>
</dbReference>
<comment type="function">
    <text evidence="5">Transcriptional regulator of the ttuABCDE tartrate utilization operon.</text>
</comment>
<accession>Q2K4X2</accession>
<dbReference type="InterPro" id="IPR058163">
    <property type="entry name" value="LysR-type_TF_proteobact-type"/>
</dbReference>
<dbReference type="EMBL" id="CP000133">
    <property type="protein sequence ID" value="ABC92114.1"/>
    <property type="molecule type" value="Genomic_DNA"/>
</dbReference>
<dbReference type="Gene3D" id="1.10.10.10">
    <property type="entry name" value="Winged helix-like DNA-binding domain superfamily/Winged helix DNA-binding domain"/>
    <property type="match status" value="1"/>
</dbReference>
<reference evidence="9 10" key="1">
    <citation type="journal article" date="2006" name="Proc. Natl. Acad. Sci. U.S.A.">
        <title>The partitioned Rhizobium etli genome: genetic and metabolic redundancy in seven interacting replicons.</title>
        <authorList>
            <person name="Gonzalez V."/>
            <person name="Santamaria R.I."/>
            <person name="Bustos P."/>
            <person name="Hernandez-Gonzalez I."/>
            <person name="Medrano-Soto A."/>
            <person name="Moreno-Hagelsieb G."/>
            <person name="Janga S.C."/>
            <person name="Ramirez M.A."/>
            <person name="Jimenez-Jacinto V."/>
            <person name="Collado-Vides J."/>
            <person name="Davila G."/>
        </authorList>
    </citation>
    <scope>NUCLEOTIDE SEQUENCE [LARGE SCALE GENOMIC DNA]</scope>
    <source>
        <strain evidence="10">ATCC 51251 / DSM 11541 / JCM 21823 / NBRC 15573 / CFN 42</strain>
    </source>
</reference>
<evidence type="ECO:0000256" key="1">
    <source>
        <dbReference type="ARBA" id="ARBA00009437"/>
    </source>
</evidence>
<dbReference type="SUPFAM" id="SSF46785">
    <property type="entry name" value="Winged helix' DNA-binding domain"/>
    <property type="match status" value="1"/>
</dbReference>
<dbReference type="PANTHER" id="PTHR30537:SF17">
    <property type="entry name" value="LYSR-FAMILY REGULATORY PROTEIN"/>
    <property type="match status" value="1"/>
</dbReference>
<proteinExistence type="inferred from homology"/>
<evidence type="ECO:0000256" key="2">
    <source>
        <dbReference type="ARBA" id="ARBA00023015"/>
    </source>
</evidence>